<organism evidence="1 2">
    <name type="scientific">Glaesserella parasuis</name>
    <name type="common">Haemophilus parasuis</name>
    <dbReference type="NCBI Taxonomy" id="738"/>
    <lineage>
        <taxon>Bacteria</taxon>
        <taxon>Pseudomonadati</taxon>
        <taxon>Pseudomonadota</taxon>
        <taxon>Gammaproteobacteria</taxon>
        <taxon>Pasteurellales</taxon>
        <taxon>Pasteurellaceae</taxon>
        <taxon>Glaesserella</taxon>
    </lineage>
</organism>
<reference evidence="1" key="1">
    <citation type="submission" date="2023-04" db="EMBL/GenBank/DDBJ databases">
        <title>Molecular characterization of the Integrative and Conjugative elements harboring multidrug-resistance gene from Glaesserella (Haemophilus) parasuis.</title>
        <authorList>
            <person name="Che Y."/>
            <person name="Zhou L."/>
        </authorList>
    </citation>
    <scope>NUCLEOTIDE SEQUENCE</scope>
    <source>
        <strain evidence="1">Z44</strain>
    </source>
</reference>
<dbReference type="InterPro" id="IPR029063">
    <property type="entry name" value="SAM-dependent_MTases_sf"/>
</dbReference>
<proteinExistence type="predicted"/>
<sequence length="162" mass="18978">MNSFYDIDFAQLYKQHLIAYRYHDVTAEKWDKKAVRFAETFVEKENSYTRQFLDKMKIEPTDSVLDIGSGPETLAIPLARLCKQVYAFYIYPLNRLYQRGIQAELTFLQGETGGLQGETYQDLQNAVEFSLGTLTELERQKLQAFYQQKQQSQQKISHDQAR</sequence>
<dbReference type="RefSeq" id="WP_279378442.1">
    <property type="nucleotide sequence ID" value="NZ_CP121769.1"/>
</dbReference>
<dbReference type="AlphaFoldDB" id="A0AAJ6AG56"/>
<evidence type="ECO:0000313" key="1">
    <source>
        <dbReference type="EMBL" id="WGE09636.1"/>
    </source>
</evidence>
<protein>
    <recommendedName>
        <fullName evidence="3">Methyltransferase</fullName>
    </recommendedName>
</protein>
<name>A0AAJ6AG56_GLAPU</name>
<dbReference type="SUPFAM" id="SSF53335">
    <property type="entry name" value="S-adenosyl-L-methionine-dependent methyltransferases"/>
    <property type="match status" value="1"/>
</dbReference>
<evidence type="ECO:0000313" key="2">
    <source>
        <dbReference type="Proteomes" id="UP001222296"/>
    </source>
</evidence>
<gene>
    <name evidence="1" type="ORF">QBL01_10360</name>
</gene>
<accession>A0AAJ6AG56</accession>
<evidence type="ECO:0008006" key="3">
    <source>
        <dbReference type="Google" id="ProtNLM"/>
    </source>
</evidence>
<dbReference type="Proteomes" id="UP001222296">
    <property type="component" value="Chromosome"/>
</dbReference>
<dbReference type="Gene3D" id="3.40.50.150">
    <property type="entry name" value="Vaccinia Virus protein VP39"/>
    <property type="match status" value="1"/>
</dbReference>
<dbReference type="EMBL" id="CP121769">
    <property type="protein sequence ID" value="WGE09636.1"/>
    <property type="molecule type" value="Genomic_DNA"/>
</dbReference>